<accession>A0ABY3X6G7</accession>
<evidence type="ECO:0000313" key="2">
    <source>
        <dbReference type="EMBL" id="UNP28171.1"/>
    </source>
</evidence>
<dbReference type="PROSITE" id="PS51352">
    <property type="entry name" value="THIOREDOXIN_2"/>
    <property type="match status" value="2"/>
</dbReference>
<feature type="domain" description="Thioredoxin" evidence="1">
    <location>
        <begin position="49"/>
        <end position="186"/>
    </location>
</feature>
<evidence type="ECO:0000259" key="1">
    <source>
        <dbReference type="PROSITE" id="PS51352"/>
    </source>
</evidence>
<dbReference type="InterPro" id="IPR036249">
    <property type="entry name" value="Thioredoxin-like_sf"/>
</dbReference>
<dbReference type="Pfam" id="PF08534">
    <property type="entry name" value="Redoxin"/>
    <property type="match status" value="1"/>
</dbReference>
<dbReference type="InterPro" id="IPR050553">
    <property type="entry name" value="Thioredoxin_ResA/DsbE_sf"/>
</dbReference>
<dbReference type="Proteomes" id="UP000829194">
    <property type="component" value="Chromosome"/>
</dbReference>
<dbReference type="PANTHER" id="PTHR42852">
    <property type="entry name" value="THIOL:DISULFIDE INTERCHANGE PROTEIN DSBE"/>
    <property type="match status" value="1"/>
</dbReference>
<keyword evidence="3" id="KW-1185">Reference proteome</keyword>
<dbReference type="Gene3D" id="3.40.30.10">
    <property type="entry name" value="Glutaredoxin"/>
    <property type="match status" value="2"/>
</dbReference>
<dbReference type="InterPro" id="IPR013766">
    <property type="entry name" value="Thioredoxin_domain"/>
</dbReference>
<dbReference type="InterPro" id="IPR013740">
    <property type="entry name" value="Redoxin"/>
</dbReference>
<dbReference type="PANTHER" id="PTHR42852:SF13">
    <property type="entry name" value="PROTEIN DIPZ"/>
    <property type="match status" value="1"/>
</dbReference>
<dbReference type="SUPFAM" id="SSF52833">
    <property type="entry name" value="Thioredoxin-like"/>
    <property type="match status" value="2"/>
</dbReference>
<reference evidence="2 3" key="1">
    <citation type="submission" date="2022-03" db="EMBL/GenBank/DDBJ databases">
        <title>Complete genome sequence of Lysobacter capsici VKM B-2533 and Lysobacter gummosus 10.1.1, promising sources of lytic agents.</title>
        <authorList>
            <person name="Tarlachkov S.V."/>
            <person name="Kudryakova I.V."/>
            <person name="Afoshin A.S."/>
            <person name="Leontyevskaya E.A."/>
            <person name="Leontyevskaya N.V."/>
        </authorList>
    </citation>
    <scope>NUCLEOTIDE SEQUENCE [LARGE SCALE GENOMIC DNA]</scope>
    <source>
        <strain evidence="2 3">10.1.1</strain>
    </source>
</reference>
<protein>
    <submittedName>
        <fullName evidence="2">Redoxin family protein</fullName>
    </submittedName>
</protein>
<gene>
    <name evidence="2" type="ORF">MOV92_16925</name>
</gene>
<feature type="domain" description="Thioredoxin" evidence="1">
    <location>
        <begin position="212"/>
        <end position="363"/>
    </location>
</feature>
<dbReference type="CDD" id="cd02966">
    <property type="entry name" value="TlpA_like_family"/>
    <property type="match status" value="1"/>
</dbReference>
<dbReference type="RefSeq" id="WP_083512599.1">
    <property type="nucleotide sequence ID" value="NZ_CP011131.1"/>
</dbReference>
<proteinExistence type="predicted"/>
<sequence length="371" mass="40406">MLPHIDTASSRHRLRSWILPTLLAMVCWSGAGPARAESGDDFARQAGARVLGRVVPPLALTTIDGKTLDLGALRGRKAVYLKFWATWCVPCRQQMPHFEQAQRHAGTDLQVVAVNIGFDDTVEQIRAFRRELGLTMPMVRDDGALGELFGLRVTPQHVVIGKDGRIVYVGHQVDARLESALAQARKAPDSADSDALAQAAPASAGARATPALRVGEAVPKSELSSLESHRLALSDPARKRSSVLVFLSPWCESYFAKTRPRSSRECRAVREQLVALGRDNSVRWVGVASGLWASEQDLREYRDQHRIPVPLALDRDGAVFRRFGIARVPAVIVVDAQGRVARRVEVGERSGLSLDRFLSPAAAAAVQGGQP</sequence>
<organism evidence="2 3">
    <name type="scientific">Lysobacter gummosus</name>
    <dbReference type="NCBI Taxonomy" id="262324"/>
    <lineage>
        <taxon>Bacteria</taxon>
        <taxon>Pseudomonadati</taxon>
        <taxon>Pseudomonadota</taxon>
        <taxon>Gammaproteobacteria</taxon>
        <taxon>Lysobacterales</taxon>
        <taxon>Lysobacteraceae</taxon>
        <taxon>Lysobacter</taxon>
    </lineage>
</organism>
<name>A0ABY3X6G7_9GAMM</name>
<dbReference type="InterPro" id="IPR000866">
    <property type="entry name" value="AhpC/TSA"/>
</dbReference>
<dbReference type="EMBL" id="CP093547">
    <property type="protein sequence ID" value="UNP28171.1"/>
    <property type="molecule type" value="Genomic_DNA"/>
</dbReference>
<evidence type="ECO:0000313" key="3">
    <source>
        <dbReference type="Proteomes" id="UP000829194"/>
    </source>
</evidence>
<dbReference type="Pfam" id="PF00578">
    <property type="entry name" value="AhpC-TSA"/>
    <property type="match status" value="1"/>
</dbReference>